<dbReference type="Gene3D" id="3.40.50.1820">
    <property type="entry name" value="alpha/beta hydrolase"/>
    <property type="match status" value="1"/>
</dbReference>
<dbReference type="eggNOG" id="KOG1516">
    <property type="taxonomic scope" value="Eukaryota"/>
</dbReference>
<reference evidence="5" key="1">
    <citation type="submission" date="2011-05" db="EMBL/GenBank/DDBJ databases">
        <authorList>
            <person name="Richards S.R."/>
            <person name="Qu J."/>
            <person name="Jiang H."/>
            <person name="Jhangiani S.N."/>
            <person name="Agravi P."/>
            <person name="Goodspeed R."/>
            <person name="Gross S."/>
            <person name="Mandapat C."/>
            <person name="Jackson L."/>
            <person name="Mathew T."/>
            <person name="Pu L."/>
            <person name="Thornton R."/>
            <person name="Saada N."/>
            <person name="Wilczek-Boney K.B."/>
            <person name="Lee S."/>
            <person name="Kovar C."/>
            <person name="Wu Y."/>
            <person name="Scherer S.E."/>
            <person name="Worley K.C."/>
            <person name="Muzny D.M."/>
            <person name="Gibbs R."/>
        </authorList>
    </citation>
    <scope>NUCLEOTIDE SEQUENCE</scope>
    <source>
        <strain evidence="5">Brora</strain>
    </source>
</reference>
<evidence type="ECO:0000313" key="5">
    <source>
        <dbReference type="Proteomes" id="UP000014500"/>
    </source>
</evidence>
<feature type="transmembrane region" description="Helical" evidence="2">
    <location>
        <begin position="75"/>
        <end position="99"/>
    </location>
</feature>
<feature type="domain" description="Carboxylesterase type B" evidence="3">
    <location>
        <begin position="116"/>
        <end position="428"/>
    </location>
</feature>
<dbReference type="OMA" id="LYQHPSE"/>
<dbReference type="InterPro" id="IPR050309">
    <property type="entry name" value="Type-B_Carboxylest/Lipase"/>
</dbReference>
<dbReference type="PROSITE" id="PS00941">
    <property type="entry name" value="CARBOXYLESTERASE_B_2"/>
    <property type="match status" value="1"/>
</dbReference>
<dbReference type="EMBL" id="JH431540">
    <property type="status" value="NOT_ANNOTATED_CDS"/>
    <property type="molecule type" value="Genomic_DNA"/>
</dbReference>
<reference evidence="4" key="2">
    <citation type="submission" date="2015-02" db="UniProtKB">
        <authorList>
            <consortium name="EnsemblMetazoa"/>
        </authorList>
    </citation>
    <scope>IDENTIFICATION</scope>
</reference>
<keyword evidence="2" id="KW-1133">Transmembrane helix</keyword>
<dbReference type="InterPro" id="IPR029058">
    <property type="entry name" value="AB_hydrolase_fold"/>
</dbReference>
<accession>T1IUK3</accession>
<dbReference type="ESTHER" id="strmm-t1iuk3">
    <property type="family name" value="Neurotactin"/>
</dbReference>
<dbReference type="STRING" id="126957.T1IUK3"/>
<keyword evidence="2" id="KW-0812">Transmembrane</keyword>
<protein>
    <recommendedName>
        <fullName evidence="3">Carboxylesterase type B domain-containing protein</fullName>
    </recommendedName>
</protein>
<keyword evidence="1" id="KW-0325">Glycoprotein</keyword>
<proteinExistence type="predicted"/>
<evidence type="ECO:0000259" key="3">
    <source>
        <dbReference type="Pfam" id="PF00135"/>
    </source>
</evidence>
<dbReference type="HOGENOM" id="CLU_006586_6_0_1"/>
<dbReference type="InterPro" id="IPR019819">
    <property type="entry name" value="Carboxylesterase_B_CS"/>
</dbReference>
<keyword evidence="2" id="KW-0472">Membrane</keyword>
<organism evidence="4 5">
    <name type="scientific">Strigamia maritima</name>
    <name type="common">European centipede</name>
    <name type="synonym">Geophilus maritimus</name>
    <dbReference type="NCBI Taxonomy" id="126957"/>
    <lineage>
        <taxon>Eukaryota</taxon>
        <taxon>Metazoa</taxon>
        <taxon>Ecdysozoa</taxon>
        <taxon>Arthropoda</taxon>
        <taxon>Myriapoda</taxon>
        <taxon>Chilopoda</taxon>
        <taxon>Pleurostigmophora</taxon>
        <taxon>Geophilomorpha</taxon>
        <taxon>Linotaeniidae</taxon>
        <taxon>Strigamia</taxon>
    </lineage>
</organism>
<evidence type="ECO:0000313" key="4">
    <source>
        <dbReference type="EnsemblMetazoa" id="SMAR004829-PA"/>
    </source>
</evidence>
<dbReference type="SUPFAM" id="SSF53474">
    <property type="entry name" value="alpha/beta-Hydrolases"/>
    <property type="match status" value="1"/>
</dbReference>
<dbReference type="Proteomes" id="UP000014500">
    <property type="component" value="Unassembled WGS sequence"/>
</dbReference>
<dbReference type="AlphaFoldDB" id="T1IUK3"/>
<dbReference type="EnsemblMetazoa" id="SMAR004829-RA">
    <property type="protein sequence ID" value="SMAR004829-PA"/>
    <property type="gene ID" value="SMAR004829"/>
</dbReference>
<dbReference type="InterPro" id="IPR002018">
    <property type="entry name" value="CarbesteraseB"/>
</dbReference>
<keyword evidence="5" id="KW-1185">Reference proteome</keyword>
<dbReference type="PhylomeDB" id="T1IUK3"/>
<evidence type="ECO:0000256" key="2">
    <source>
        <dbReference type="SAM" id="Phobius"/>
    </source>
</evidence>
<name>T1IUK3_STRMM</name>
<evidence type="ECO:0000256" key="1">
    <source>
        <dbReference type="ARBA" id="ARBA00023180"/>
    </source>
</evidence>
<sequence>MTTGDHVLVVVIAGTGTKFKEMHTQGEEKETIQHLLTGVTAVDSDTKSHVVIKPASEFNGSAKKSTSRWNIRRDALICTLAVVALGLLFLVILVIVLVLRGSIHEQHLIHADPSIKVITTCGPVAGTSIDGAFAFFGIPYAVPPVEYLRFKKSIPLTKMEDCWQGTYRAYQQRAHCFQSNIDGIEGFRKSEDCLYLDIYTPEASFKDPLPVVVYFRGETSLGHDKFSIRLQPSAKLAKDMRVVFVSVSYRIHAFGFMALKVLRKGHPRTSGNYGLYDMLASLKWVQMNIDAFGGNPRSVTVLGHGFGASAILALVMSETAIGLFNKAWISGGSAEIVNATLKQAEETNMEFLENIQCKTHHCLSLKSPQDIISATPWTDNIDLPFNNEIKTPKIVSDGHIVPTSLMKSLRRNKYNDVSLIFGATNYAVDADLAHDAIANYLLKNEPVSLQYSKMIADVRIRCPLFLMARVAYNKFTNDVFIYSSSHRPTSQLRFDIAAIFGQMEEFLGRHMTPEDMIYQRSMKNLFYTYIKTNKLGSVAVDGIHPPSYIDVGNGLKVHAKDSKCDLWLKSNIYQHYARHD</sequence>
<dbReference type="Pfam" id="PF00135">
    <property type="entry name" value="COesterase"/>
    <property type="match status" value="1"/>
</dbReference>
<dbReference type="PANTHER" id="PTHR11559">
    <property type="entry name" value="CARBOXYLESTERASE"/>
    <property type="match status" value="1"/>
</dbReference>